<dbReference type="AlphaFoldDB" id="A0A3L7DW20"/>
<dbReference type="EMBL" id="QRAN01000017">
    <property type="protein sequence ID" value="RLQ20975.1"/>
    <property type="molecule type" value="Genomic_DNA"/>
</dbReference>
<organism evidence="1 2">
    <name type="scientific">Seongchinamella sediminis</name>
    <dbReference type="NCBI Taxonomy" id="2283635"/>
    <lineage>
        <taxon>Bacteria</taxon>
        <taxon>Pseudomonadati</taxon>
        <taxon>Pseudomonadota</taxon>
        <taxon>Gammaproteobacteria</taxon>
        <taxon>Cellvibrionales</taxon>
        <taxon>Halieaceae</taxon>
        <taxon>Seongchinamella</taxon>
    </lineage>
</organism>
<proteinExistence type="predicted"/>
<gene>
    <name evidence="1" type="ORF">DWB85_14710</name>
</gene>
<comment type="caution">
    <text evidence="1">The sequence shown here is derived from an EMBL/GenBank/DDBJ whole genome shotgun (WGS) entry which is preliminary data.</text>
</comment>
<protein>
    <submittedName>
        <fullName evidence="1">Uncharacterized protein</fullName>
    </submittedName>
</protein>
<sequence length="192" mass="22052">MKRFNTLFLHIGLGKTGTTSIQGDVLRHARWLESSCDLLYPTDFPHERQFRGNHSLPLRIMFASQDDVRRRLAARGLVSDDAIASYNRQTRACLDKSFAASNASRLLLSAEGVGHFSRQDMQRLAQWLQGRYQLALKADYRAPVEAHNSFSETSIEALALQLADHGRFRYRMLAPLRWAALRARRLWRKLTP</sequence>
<accession>A0A3L7DW20</accession>
<reference evidence="1 2" key="1">
    <citation type="submission" date="2018-07" db="EMBL/GenBank/DDBJ databases">
        <title>Halioglobus sp. genome submission.</title>
        <authorList>
            <person name="Ye M.-Q."/>
            <person name="Du Z.-J."/>
        </authorList>
    </citation>
    <scope>NUCLEOTIDE SEQUENCE [LARGE SCALE GENOMIC DNA]</scope>
    <source>
        <strain evidence="1 2">U0301</strain>
    </source>
</reference>
<keyword evidence="2" id="KW-1185">Reference proteome</keyword>
<evidence type="ECO:0000313" key="2">
    <source>
        <dbReference type="Proteomes" id="UP000265509"/>
    </source>
</evidence>
<name>A0A3L7DW20_9GAMM</name>
<dbReference type="OrthoDB" id="5735591at2"/>
<evidence type="ECO:0000313" key="1">
    <source>
        <dbReference type="EMBL" id="RLQ20975.1"/>
    </source>
</evidence>
<dbReference type="RefSeq" id="WP_117956147.1">
    <property type="nucleotide sequence ID" value="NZ_QRAN01000017.1"/>
</dbReference>
<dbReference type="Proteomes" id="UP000265509">
    <property type="component" value="Unassembled WGS sequence"/>
</dbReference>